<comment type="caution">
    <text evidence="2">The sequence shown here is derived from an EMBL/GenBank/DDBJ whole genome shotgun (WGS) entry which is preliminary data.</text>
</comment>
<sequence length="205" mass="21765">MGDFPGPITTTTAAAAAAAATTTTITCRKAVPADAAAVQRLVKSAFRGESSRAGWTTEADLVADERIDVAGVAAKIQGPGIIVVAHALAHAQADDGSGNALVGCCEIEAKANGIGYFGLFAVDPKRQAGGLGKQILARAEVMAREELGVRIMEMTVIWTRTELIAWYLRRGYVKTGRTAPFPYAHLYNGKALRDDLYFVVLEKKL</sequence>
<dbReference type="Proteomes" id="UP000748025">
    <property type="component" value="Unassembled WGS sequence"/>
</dbReference>
<dbReference type="Pfam" id="PF13508">
    <property type="entry name" value="Acetyltransf_7"/>
    <property type="match status" value="1"/>
</dbReference>
<feature type="domain" description="N-acetyltransferase" evidence="1">
    <location>
        <begin position="25"/>
        <end position="193"/>
    </location>
</feature>
<dbReference type="OrthoDB" id="5689at2759"/>
<dbReference type="GO" id="GO:0016747">
    <property type="term" value="F:acyltransferase activity, transferring groups other than amino-acyl groups"/>
    <property type="evidence" value="ECO:0007669"/>
    <property type="project" value="InterPro"/>
</dbReference>
<proteinExistence type="predicted"/>
<dbReference type="InterPro" id="IPR016181">
    <property type="entry name" value="Acyl_CoA_acyltransferase"/>
</dbReference>
<dbReference type="CDD" id="cd04301">
    <property type="entry name" value="NAT_SF"/>
    <property type="match status" value="1"/>
</dbReference>
<reference evidence="2" key="1">
    <citation type="journal article" date="2020" name="bioRxiv">
        <title>Whole genome comparisons of ergot fungi reveals the divergence and evolution of species within the genus Claviceps are the result of varying mechanisms driving genome evolution and host range expansion.</title>
        <authorList>
            <person name="Wyka S.A."/>
            <person name="Mondo S.J."/>
            <person name="Liu M."/>
            <person name="Dettman J."/>
            <person name="Nalam V."/>
            <person name="Broders K.D."/>
        </authorList>
    </citation>
    <scope>NUCLEOTIDE SEQUENCE</scope>
    <source>
        <strain evidence="2">CCC 602</strain>
    </source>
</reference>
<evidence type="ECO:0000313" key="2">
    <source>
        <dbReference type="EMBL" id="KAG6009317.1"/>
    </source>
</evidence>
<organism evidence="2 3">
    <name type="scientific">Claviceps pusilla</name>
    <dbReference type="NCBI Taxonomy" id="123648"/>
    <lineage>
        <taxon>Eukaryota</taxon>
        <taxon>Fungi</taxon>
        <taxon>Dikarya</taxon>
        <taxon>Ascomycota</taxon>
        <taxon>Pezizomycotina</taxon>
        <taxon>Sordariomycetes</taxon>
        <taxon>Hypocreomycetidae</taxon>
        <taxon>Hypocreales</taxon>
        <taxon>Clavicipitaceae</taxon>
        <taxon>Claviceps</taxon>
    </lineage>
</organism>
<dbReference type="InterPro" id="IPR000182">
    <property type="entry name" value="GNAT_dom"/>
</dbReference>
<evidence type="ECO:0000259" key="1">
    <source>
        <dbReference type="PROSITE" id="PS51186"/>
    </source>
</evidence>
<dbReference type="EMBL" id="SRPW01001001">
    <property type="protein sequence ID" value="KAG6009317.1"/>
    <property type="molecule type" value="Genomic_DNA"/>
</dbReference>
<protein>
    <recommendedName>
        <fullName evidence="1">N-acetyltransferase domain-containing protein</fullName>
    </recommendedName>
</protein>
<evidence type="ECO:0000313" key="3">
    <source>
        <dbReference type="Proteomes" id="UP000748025"/>
    </source>
</evidence>
<dbReference type="AlphaFoldDB" id="A0A9P7NCQ5"/>
<dbReference type="Gene3D" id="3.40.630.30">
    <property type="match status" value="1"/>
</dbReference>
<accession>A0A9P7NCQ5</accession>
<dbReference type="SUPFAM" id="SSF55729">
    <property type="entry name" value="Acyl-CoA N-acyltransferases (Nat)"/>
    <property type="match status" value="1"/>
</dbReference>
<gene>
    <name evidence="2" type="ORF">E4U43_000016</name>
</gene>
<name>A0A9P7NCQ5_9HYPO</name>
<dbReference type="PROSITE" id="PS51186">
    <property type="entry name" value="GNAT"/>
    <property type="match status" value="1"/>
</dbReference>
<keyword evidence="3" id="KW-1185">Reference proteome</keyword>